<evidence type="ECO:0000256" key="15">
    <source>
        <dbReference type="ARBA" id="ARBA00068150"/>
    </source>
</evidence>
<dbReference type="PROSITE" id="PS50112">
    <property type="entry name" value="PAS"/>
    <property type="match status" value="1"/>
</dbReference>
<dbReference type="OrthoDB" id="9801651at2"/>
<dbReference type="CDD" id="cd00082">
    <property type="entry name" value="HisKA"/>
    <property type="match status" value="1"/>
</dbReference>
<comment type="catalytic activity">
    <reaction evidence="1">
        <text>ATP + protein L-histidine = ADP + protein N-phospho-L-histidine.</text>
        <dbReference type="EC" id="2.7.13.3"/>
    </reaction>
</comment>
<dbReference type="Pfam" id="PF00672">
    <property type="entry name" value="HAMP"/>
    <property type="match status" value="1"/>
</dbReference>
<dbReference type="Gene3D" id="3.30.565.10">
    <property type="entry name" value="Histidine kinase-like ATPase, C-terminal domain"/>
    <property type="match status" value="1"/>
</dbReference>
<evidence type="ECO:0000256" key="13">
    <source>
        <dbReference type="ARBA" id="ARBA00023136"/>
    </source>
</evidence>
<dbReference type="NCBIfam" id="TIGR00229">
    <property type="entry name" value="sensory_box"/>
    <property type="match status" value="1"/>
</dbReference>
<dbReference type="InterPro" id="IPR011006">
    <property type="entry name" value="CheY-like_superfamily"/>
</dbReference>
<feature type="domain" description="HAMP" evidence="22">
    <location>
        <begin position="324"/>
        <end position="378"/>
    </location>
</feature>
<dbReference type="GO" id="GO:0005524">
    <property type="term" value="F:ATP binding"/>
    <property type="evidence" value="ECO:0007669"/>
    <property type="project" value="UniProtKB-KW"/>
</dbReference>
<feature type="domain" description="Histidine kinase" evidence="19">
    <location>
        <begin position="522"/>
        <end position="743"/>
    </location>
</feature>
<dbReference type="Gene3D" id="1.20.120.160">
    <property type="entry name" value="HPT domain"/>
    <property type="match status" value="1"/>
</dbReference>
<dbReference type="EMBL" id="BJYZ01000026">
    <property type="protein sequence ID" value="GEO41136.1"/>
    <property type="molecule type" value="Genomic_DNA"/>
</dbReference>
<dbReference type="Pfam" id="PF02518">
    <property type="entry name" value="HATPase_c"/>
    <property type="match status" value="1"/>
</dbReference>
<dbReference type="Gene3D" id="3.40.50.2300">
    <property type="match status" value="2"/>
</dbReference>
<dbReference type="GO" id="GO:0000155">
    <property type="term" value="F:phosphorelay sensor kinase activity"/>
    <property type="evidence" value="ECO:0007669"/>
    <property type="project" value="InterPro"/>
</dbReference>
<evidence type="ECO:0000256" key="16">
    <source>
        <dbReference type="PROSITE-ProRule" id="PRU00110"/>
    </source>
</evidence>
<evidence type="ECO:0000256" key="12">
    <source>
        <dbReference type="ARBA" id="ARBA00023012"/>
    </source>
</evidence>
<evidence type="ECO:0000256" key="6">
    <source>
        <dbReference type="ARBA" id="ARBA00022679"/>
    </source>
</evidence>
<dbReference type="InterPro" id="IPR008207">
    <property type="entry name" value="Sig_transdc_His_kin_Hpt_dom"/>
</dbReference>
<feature type="modified residue" description="4-aspartylphosphate" evidence="17">
    <location>
        <position position="817"/>
    </location>
</feature>
<dbReference type="PROSITE" id="PS50110">
    <property type="entry name" value="RESPONSE_REGULATORY"/>
    <property type="match status" value="2"/>
</dbReference>
<dbReference type="InterPro" id="IPR001789">
    <property type="entry name" value="Sig_transdc_resp-reg_receiver"/>
</dbReference>
<dbReference type="PANTHER" id="PTHR45339">
    <property type="entry name" value="HYBRID SIGNAL TRANSDUCTION HISTIDINE KINASE J"/>
    <property type="match status" value="1"/>
</dbReference>
<dbReference type="EC" id="2.7.13.3" evidence="3"/>
<evidence type="ECO:0000256" key="3">
    <source>
        <dbReference type="ARBA" id="ARBA00012438"/>
    </source>
</evidence>
<evidence type="ECO:0000256" key="10">
    <source>
        <dbReference type="ARBA" id="ARBA00022840"/>
    </source>
</evidence>
<dbReference type="Pfam" id="PF13426">
    <property type="entry name" value="PAS_9"/>
    <property type="match status" value="1"/>
</dbReference>
<name>A0A512DXG7_9PROT</name>
<dbReference type="SUPFAM" id="SSF47226">
    <property type="entry name" value="Histidine-containing phosphotransfer domain, HPT domain"/>
    <property type="match status" value="1"/>
</dbReference>
<evidence type="ECO:0000256" key="2">
    <source>
        <dbReference type="ARBA" id="ARBA00004651"/>
    </source>
</evidence>
<evidence type="ECO:0000313" key="25">
    <source>
        <dbReference type="Proteomes" id="UP000321523"/>
    </source>
</evidence>
<dbReference type="InterPro" id="IPR000014">
    <property type="entry name" value="PAS"/>
</dbReference>
<dbReference type="SUPFAM" id="SSF52172">
    <property type="entry name" value="CheY-like"/>
    <property type="match status" value="2"/>
</dbReference>
<evidence type="ECO:0000259" key="22">
    <source>
        <dbReference type="PROSITE" id="PS50885"/>
    </source>
</evidence>
<keyword evidence="9" id="KW-0418">Kinase</keyword>
<dbReference type="PROSITE" id="PS50109">
    <property type="entry name" value="HIS_KIN"/>
    <property type="match status" value="1"/>
</dbReference>
<keyword evidence="7 18" id="KW-0812">Transmembrane</keyword>
<dbReference type="Pfam" id="PF00512">
    <property type="entry name" value="HisKA"/>
    <property type="match status" value="1"/>
</dbReference>
<dbReference type="PANTHER" id="PTHR45339:SF1">
    <property type="entry name" value="HYBRID SIGNAL TRANSDUCTION HISTIDINE KINASE J"/>
    <property type="match status" value="1"/>
</dbReference>
<keyword evidence="11 18" id="KW-1133">Transmembrane helix</keyword>
<keyword evidence="8" id="KW-0547">Nucleotide-binding</keyword>
<dbReference type="AlphaFoldDB" id="A0A512DXG7"/>
<dbReference type="SMART" id="SM00387">
    <property type="entry name" value="HATPase_c"/>
    <property type="match status" value="1"/>
</dbReference>
<dbReference type="InterPro" id="IPR004358">
    <property type="entry name" value="Sig_transdc_His_kin-like_C"/>
</dbReference>
<feature type="domain" description="Response regulatory" evidence="20">
    <location>
        <begin position="910"/>
        <end position="1027"/>
    </location>
</feature>
<feature type="domain" description="PAS" evidence="21">
    <location>
        <begin position="401"/>
        <end position="444"/>
    </location>
</feature>
<evidence type="ECO:0000256" key="1">
    <source>
        <dbReference type="ARBA" id="ARBA00000085"/>
    </source>
</evidence>
<evidence type="ECO:0000256" key="11">
    <source>
        <dbReference type="ARBA" id="ARBA00022989"/>
    </source>
</evidence>
<keyword evidence="10" id="KW-0067">ATP-binding</keyword>
<proteinExistence type="predicted"/>
<feature type="transmembrane region" description="Helical" evidence="18">
    <location>
        <begin position="14"/>
        <end position="34"/>
    </location>
</feature>
<dbReference type="SMART" id="SM00388">
    <property type="entry name" value="HisKA"/>
    <property type="match status" value="1"/>
</dbReference>
<dbReference type="PRINTS" id="PR00344">
    <property type="entry name" value="BCTRLSENSOR"/>
</dbReference>
<evidence type="ECO:0000256" key="17">
    <source>
        <dbReference type="PROSITE-ProRule" id="PRU00169"/>
    </source>
</evidence>
<dbReference type="Gene3D" id="3.30.450.20">
    <property type="entry name" value="PAS domain"/>
    <property type="match status" value="1"/>
</dbReference>
<feature type="modified residue" description="Phosphohistidine" evidence="16">
    <location>
        <position position="1104"/>
    </location>
</feature>
<dbReference type="InterPro" id="IPR036641">
    <property type="entry name" value="HPT_dom_sf"/>
</dbReference>
<protein>
    <recommendedName>
        <fullName evidence="15">Sensory/regulatory protein RpfC</fullName>
        <ecNumber evidence="3">2.7.13.3</ecNumber>
    </recommendedName>
</protein>
<keyword evidence="4" id="KW-1003">Cell membrane</keyword>
<dbReference type="InterPro" id="IPR003660">
    <property type="entry name" value="HAMP_dom"/>
</dbReference>
<dbReference type="Gene3D" id="6.10.340.10">
    <property type="match status" value="1"/>
</dbReference>
<gene>
    <name evidence="24" type="ORF">SAE02_52840</name>
</gene>
<dbReference type="InterPro" id="IPR036097">
    <property type="entry name" value="HisK_dim/P_sf"/>
</dbReference>
<evidence type="ECO:0000313" key="24">
    <source>
        <dbReference type="EMBL" id="GEO41136.1"/>
    </source>
</evidence>
<dbReference type="SMART" id="SM00448">
    <property type="entry name" value="REC"/>
    <property type="match status" value="2"/>
</dbReference>
<feature type="modified residue" description="4-aspartylphosphate" evidence="17">
    <location>
        <position position="959"/>
    </location>
</feature>
<dbReference type="InterPro" id="IPR036890">
    <property type="entry name" value="HATPase_C_sf"/>
</dbReference>
<keyword evidence="5 17" id="KW-0597">Phosphoprotein</keyword>
<dbReference type="InterPro" id="IPR003594">
    <property type="entry name" value="HATPase_dom"/>
</dbReference>
<evidence type="ECO:0000256" key="7">
    <source>
        <dbReference type="ARBA" id="ARBA00022692"/>
    </source>
</evidence>
<evidence type="ECO:0000256" key="9">
    <source>
        <dbReference type="ARBA" id="ARBA00022777"/>
    </source>
</evidence>
<feature type="domain" description="HPt" evidence="23">
    <location>
        <begin position="1065"/>
        <end position="1163"/>
    </location>
</feature>
<dbReference type="CDD" id="cd17546">
    <property type="entry name" value="REC_hyHK_CKI1_RcsC-like"/>
    <property type="match status" value="1"/>
</dbReference>
<evidence type="ECO:0000256" key="18">
    <source>
        <dbReference type="SAM" id="Phobius"/>
    </source>
</evidence>
<dbReference type="SUPFAM" id="SSF55874">
    <property type="entry name" value="ATPase domain of HSP90 chaperone/DNA topoisomerase II/histidine kinase"/>
    <property type="match status" value="1"/>
</dbReference>
<dbReference type="InterPro" id="IPR005467">
    <property type="entry name" value="His_kinase_dom"/>
</dbReference>
<dbReference type="Pfam" id="PF01627">
    <property type="entry name" value="Hpt"/>
    <property type="match status" value="1"/>
</dbReference>
<sequence>MRVPRLKFNITLRFIAYLAILSFLPILAIGMTAIEVSRSILKTEASRHAAQQVGNQQDYLHVQMDQVESLIANISNVDAIAEALSQTGQPRDSFTNLATQARIGYILNSYLNIKGLVSIEIFTSEGNHYHVGDTLDVGHLRQDVRQRIYDGALASSSIVHWAGIEDNVNASSSHRKVIAAAKVIRGFDRQTLTEVPVALLIVNYSVDLLYQHFHGSTTEDASHLLVVDAANRIIYHPDRQLIGERLSASFAAGFSGRSGSFTHPLDGQPVVVTYLRSDRSQWLVAEVVELESLNRHVGTISRATAAVMVVCLVIALLAAMSWSRSIVAPIRRITSRFQSLQDGTAQHADRLPVMGSGEVADLTRWFNAFMEGHEARRQSEAALRESEQRFRILHEAYFTGIAIHQGGIILEVNQALCVTTGFNYDDLVGRSVLTLIDQADRARVSGAVLDGSSDPCDATGHRRDGSGYPVELRSRTIPFRGIDACVTEIRDITERKRGEAELQKAKEAAEIANRAKSEFLATMSHEIRTPMNGVIGMTGLLLDTKLEEEQRRFAEIIQESGEALLTIINDILDFSKMEANRLTLDDIDFELLPLVESVLEILAPRAHARKIEMAYLVPPELHGVFRGDPGRIRQILLNLAGNAIKFTEVGWVSLVASKVAEDKGTATIRFEVTDTGIGIPAESLPRLFTMFTQVDSSATRKFGGTGLGLAISKRLIDLLGGTIGVRSTYGKGSTFTIDLPLKLAPDHSGRNAKRSTMEVTSKRALVVDDLPINRELLKCQLEAWGMTVDTAADGPAALAMLDASAGSGRTYDTVILDQMMPGMAGLEVARAMRAKPWSATIPIILASSDGSEELRREAQKVGITATVMKPIRCHYLLEHLRRSTDLPELPANAPATSEASAKAAPARLLTILLAEDNLINQQVAARRLQKLGHTVDIANNGAEAVKALSGKNYDLILMDVQMPEMDGFEATAAIRALPGEKRRIPIIAMTANALPSDCERCLAAGMDDYIAKPVHQRILVDLIEKWGAIGYAGSHPPSVPAIAAAETDVDLLDPDGITEMVDVLGLEAFRDLSTQFFDSHGATAGGFRSAAAAGDFKQVSRLAHSLKGAASNLGLAVLADQAASLRLGEDENGQDPGGPADWNEKFSTIEAVAQASKRQLFTFLDRMPRERDSIAV</sequence>
<feature type="domain" description="Response regulatory" evidence="20">
    <location>
        <begin position="763"/>
        <end position="884"/>
    </location>
</feature>
<keyword evidence="25" id="KW-1185">Reference proteome</keyword>
<dbReference type="CDD" id="cd00130">
    <property type="entry name" value="PAS"/>
    <property type="match status" value="1"/>
</dbReference>
<accession>A0A512DXG7</accession>
<evidence type="ECO:0000259" key="20">
    <source>
        <dbReference type="PROSITE" id="PS50110"/>
    </source>
</evidence>
<evidence type="ECO:0000259" key="19">
    <source>
        <dbReference type="PROSITE" id="PS50109"/>
    </source>
</evidence>
<organism evidence="24 25">
    <name type="scientific">Skermanella aerolata</name>
    <dbReference type="NCBI Taxonomy" id="393310"/>
    <lineage>
        <taxon>Bacteria</taxon>
        <taxon>Pseudomonadati</taxon>
        <taxon>Pseudomonadota</taxon>
        <taxon>Alphaproteobacteria</taxon>
        <taxon>Rhodospirillales</taxon>
        <taxon>Azospirillaceae</taxon>
        <taxon>Skermanella</taxon>
    </lineage>
</organism>
<dbReference type="Proteomes" id="UP000321523">
    <property type="component" value="Unassembled WGS sequence"/>
</dbReference>
<dbReference type="FunFam" id="1.10.287.130:FF:000002">
    <property type="entry name" value="Two-component osmosensing histidine kinase"/>
    <property type="match status" value="1"/>
</dbReference>
<evidence type="ECO:0000256" key="14">
    <source>
        <dbReference type="ARBA" id="ARBA00064003"/>
    </source>
</evidence>
<dbReference type="CDD" id="cd16922">
    <property type="entry name" value="HATPase_EvgS-ArcB-TorS-like"/>
    <property type="match status" value="1"/>
</dbReference>
<dbReference type="Gene3D" id="1.10.287.130">
    <property type="match status" value="1"/>
</dbReference>
<evidence type="ECO:0000256" key="4">
    <source>
        <dbReference type="ARBA" id="ARBA00022475"/>
    </source>
</evidence>
<dbReference type="SMART" id="SM00091">
    <property type="entry name" value="PAS"/>
    <property type="match status" value="1"/>
</dbReference>
<reference evidence="24 25" key="1">
    <citation type="submission" date="2019-07" db="EMBL/GenBank/DDBJ databases">
        <title>Whole genome shotgun sequence of Skermanella aerolata NBRC 106429.</title>
        <authorList>
            <person name="Hosoyama A."/>
            <person name="Uohara A."/>
            <person name="Ohji S."/>
            <person name="Ichikawa N."/>
        </authorList>
    </citation>
    <scope>NUCLEOTIDE SEQUENCE [LARGE SCALE GENOMIC DNA]</scope>
    <source>
        <strain evidence="24 25">NBRC 106429</strain>
    </source>
</reference>
<dbReference type="CDD" id="cd00156">
    <property type="entry name" value="REC"/>
    <property type="match status" value="1"/>
</dbReference>
<dbReference type="Pfam" id="PF00072">
    <property type="entry name" value="Response_reg"/>
    <property type="match status" value="2"/>
</dbReference>
<dbReference type="CDD" id="cd00088">
    <property type="entry name" value="HPT"/>
    <property type="match status" value="1"/>
</dbReference>
<dbReference type="PROSITE" id="PS50894">
    <property type="entry name" value="HPT"/>
    <property type="match status" value="1"/>
</dbReference>
<dbReference type="GO" id="GO:0005886">
    <property type="term" value="C:plasma membrane"/>
    <property type="evidence" value="ECO:0007669"/>
    <property type="project" value="UniProtKB-SubCell"/>
</dbReference>
<keyword evidence="6" id="KW-0808">Transferase</keyword>
<dbReference type="InterPro" id="IPR035965">
    <property type="entry name" value="PAS-like_dom_sf"/>
</dbReference>
<keyword evidence="12" id="KW-0902">Two-component regulatory system</keyword>
<evidence type="ECO:0000256" key="8">
    <source>
        <dbReference type="ARBA" id="ARBA00022741"/>
    </source>
</evidence>
<dbReference type="FunFam" id="3.30.565.10:FF:000010">
    <property type="entry name" value="Sensor histidine kinase RcsC"/>
    <property type="match status" value="1"/>
</dbReference>
<dbReference type="InterPro" id="IPR003661">
    <property type="entry name" value="HisK_dim/P_dom"/>
</dbReference>
<dbReference type="PROSITE" id="PS50885">
    <property type="entry name" value="HAMP"/>
    <property type="match status" value="1"/>
</dbReference>
<evidence type="ECO:0000259" key="23">
    <source>
        <dbReference type="PROSITE" id="PS50894"/>
    </source>
</evidence>
<keyword evidence="13 18" id="KW-0472">Membrane</keyword>
<comment type="subunit">
    <text evidence="14">At low DSF concentrations, interacts with RpfF.</text>
</comment>
<comment type="caution">
    <text evidence="24">The sequence shown here is derived from an EMBL/GenBank/DDBJ whole genome shotgun (WGS) entry which is preliminary data.</text>
</comment>
<comment type="subcellular location">
    <subcellularLocation>
        <location evidence="2">Cell membrane</location>
        <topology evidence="2">Multi-pass membrane protein</topology>
    </subcellularLocation>
</comment>
<dbReference type="SUPFAM" id="SSF47384">
    <property type="entry name" value="Homodimeric domain of signal transducing histidine kinase"/>
    <property type="match status" value="1"/>
</dbReference>
<evidence type="ECO:0000256" key="5">
    <source>
        <dbReference type="ARBA" id="ARBA00022553"/>
    </source>
</evidence>
<evidence type="ECO:0000259" key="21">
    <source>
        <dbReference type="PROSITE" id="PS50112"/>
    </source>
</evidence>
<dbReference type="SUPFAM" id="SSF55785">
    <property type="entry name" value="PYP-like sensor domain (PAS domain)"/>
    <property type="match status" value="1"/>
</dbReference>